<comment type="caution">
    <text evidence="1">The sequence shown here is derived from an EMBL/GenBank/DDBJ whole genome shotgun (WGS) entry which is preliminary data.</text>
</comment>
<dbReference type="EMBL" id="BMVN01000001">
    <property type="protein sequence ID" value="GHA00785.1"/>
    <property type="molecule type" value="Genomic_DNA"/>
</dbReference>
<gene>
    <name evidence="1" type="ORF">GCM10010345_00440</name>
</gene>
<organism evidence="1 2">
    <name type="scientific">Streptomyces canarius</name>
    <dbReference type="NCBI Taxonomy" id="285453"/>
    <lineage>
        <taxon>Bacteria</taxon>
        <taxon>Bacillati</taxon>
        <taxon>Actinomycetota</taxon>
        <taxon>Actinomycetes</taxon>
        <taxon>Kitasatosporales</taxon>
        <taxon>Streptomycetaceae</taxon>
        <taxon>Streptomyces</taxon>
    </lineage>
</organism>
<dbReference type="Proteomes" id="UP000653644">
    <property type="component" value="Unassembled WGS sequence"/>
</dbReference>
<reference evidence="2" key="1">
    <citation type="journal article" date="2019" name="Int. J. Syst. Evol. Microbiol.">
        <title>The Global Catalogue of Microorganisms (GCM) 10K type strain sequencing project: providing services to taxonomists for standard genome sequencing and annotation.</title>
        <authorList>
            <consortium name="The Broad Institute Genomics Platform"/>
            <consortium name="The Broad Institute Genome Sequencing Center for Infectious Disease"/>
            <person name="Wu L."/>
            <person name="Ma J."/>
        </authorList>
    </citation>
    <scope>NUCLEOTIDE SEQUENCE [LARGE SCALE GENOMIC DNA]</scope>
    <source>
        <strain evidence="2">JCM 4733</strain>
    </source>
</reference>
<name>A0ABQ3CC05_9ACTN</name>
<proteinExistence type="predicted"/>
<keyword evidence="2" id="KW-1185">Reference proteome</keyword>
<protein>
    <submittedName>
        <fullName evidence="1">Uncharacterized protein</fullName>
    </submittedName>
</protein>
<sequence length="71" mass="7176">MPARPVIVPVAACAGEAANSPVDRVRAATASAAEADAGKDLALGMVGAPFRGVGWSPGETRGTDHFRQGMK</sequence>
<evidence type="ECO:0000313" key="1">
    <source>
        <dbReference type="EMBL" id="GHA00785.1"/>
    </source>
</evidence>
<accession>A0ABQ3CC05</accession>
<evidence type="ECO:0000313" key="2">
    <source>
        <dbReference type="Proteomes" id="UP000653644"/>
    </source>
</evidence>